<dbReference type="PANTHER" id="PTHR43814">
    <property type="entry name" value="ARGININOSUCCINATE LYASE"/>
    <property type="match status" value="1"/>
</dbReference>
<dbReference type="OrthoDB" id="9769623at2"/>
<dbReference type="Gene3D" id="1.20.200.10">
    <property type="entry name" value="Fumarase/aspartase (Central domain)"/>
    <property type="match status" value="1"/>
</dbReference>
<evidence type="ECO:0000256" key="6">
    <source>
        <dbReference type="HAMAP-Rule" id="MF_00006"/>
    </source>
</evidence>
<organism evidence="9 10">
    <name type="scientific">Brenneria goodwinii</name>
    <dbReference type="NCBI Taxonomy" id="1109412"/>
    <lineage>
        <taxon>Bacteria</taxon>
        <taxon>Pseudomonadati</taxon>
        <taxon>Pseudomonadota</taxon>
        <taxon>Gammaproteobacteria</taxon>
        <taxon>Enterobacterales</taxon>
        <taxon>Pectobacteriaceae</taxon>
        <taxon>Brenneria</taxon>
    </lineage>
</organism>
<evidence type="ECO:0000256" key="4">
    <source>
        <dbReference type="ARBA" id="ARBA00012338"/>
    </source>
</evidence>
<evidence type="ECO:0000313" key="9">
    <source>
        <dbReference type="EMBL" id="CPR15842.1"/>
    </source>
</evidence>
<comment type="similarity">
    <text evidence="6">Belongs to the lyase 1 family. Argininosuccinate lyase subfamily.</text>
</comment>
<keyword evidence="10" id="KW-1185">Reference proteome</keyword>
<comment type="similarity">
    <text evidence="3">In the N-terminal section; belongs to the lyase 1 family. Argininosuccinate lyase subfamily.</text>
</comment>
<dbReference type="HAMAP" id="MF_00006">
    <property type="entry name" value="Arg_succ_lyase"/>
    <property type="match status" value="1"/>
</dbReference>
<evidence type="ECO:0000259" key="7">
    <source>
        <dbReference type="Pfam" id="PF00206"/>
    </source>
</evidence>
<evidence type="ECO:0000313" key="10">
    <source>
        <dbReference type="Proteomes" id="UP000044377"/>
    </source>
</evidence>
<dbReference type="RefSeq" id="WP_048636974.1">
    <property type="nucleotide sequence ID" value="NZ_CGIG01000001.1"/>
</dbReference>
<dbReference type="InterPro" id="IPR022761">
    <property type="entry name" value="Fumarate_lyase_N"/>
</dbReference>
<proteinExistence type="inferred from homology"/>
<evidence type="ECO:0000256" key="1">
    <source>
        <dbReference type="ARBA" id="ARBA00000985"/>
    </source>
</evidence>
<dbReference type="STRING" id="1109412.BN1221_01746c"/>
<dbReference type="GO" id="GO:0004056">
    <property type="term" value="F:argininosuccinate lyase activity"/>
    <property type="evidence" value="ECO:0007669"/>
    <property type="project" value="UniProtKB-UniRule"/>
</dbReference>
<keyword evidence="6" id="KW-0028">Amino-acid biosynthesis</keyword>
<dbReference type="InterPro" id="IPR008948">
    <property type="entry name" value="L-Aspartase-like"/>
</dbReference>
<dbReference type="EC" id="4.3.2.1" evidence="4 6"/>
<dbReference type="InterPro" id="IPR000362">
    <property type="entry name" value="Fumarate_lyase_fam"/>
</dbReference>
<dbReference type="Proteomes" id="UP000044377">
    <property type="component" value="Unassembled WGS sequence"/>
</dbReference>
<dbReference type="PRINTS" id="PR00149">
    <property type="entry name" value="FUMRATELYASE"/>
</dbReference>
<dbReference type="PANTHER" id="PTHR43814:SF1">
    <property type="entry name" value="ARGININOSUCCINATE LYASE"/>
    <property type="match status" value="1"/>
</dbReference>
<dbReference type="InterPro" id="IPR024083">
    <property type="entry name" value="Fumarase/histidase_N"/>
</dbReference>
<evidence type="ECO:0000259" key="8">
    <source>
        <dbReference type="Pfam" id="PF14698"/>
    </source>
</evidence>
<evidence type="ECO:0000256" key="5">
    <source>
        <dbReference type="ARBA" id="ARBA00022571"/>
    </source>
</evidence>
<dbReference type="InterPro" id="IPR009049">
    <property type="entry name" value="Argininosuccinate_lyase"/>
</dbReference>
<dbReference type="GO" id="GO:0005829">
    <property type="term" value="C:cytosol"/>
    <property type="evidence" value="ECO:0007669"/>
    <property type="project" value="TreeGrafter"/>
</dbReference>
<dbReference type="InterPro" id="IPR029419">
    <property type="entry name" value="Arg_succ_lyase_C"/>
</dbReference>
<dbReference type="SUPFAM" id="SSF48557">
    <property type="entry name" value="L-aspartase-like"/>
    <property type="match status" value="1"/>
</dbReference>
<feature type="domain" description="Fumarate lyase N-terminal" evidence="7">
    <location>
        <begin position="46"/>
        <end position="311"/>
    </location>
</feature>
<name>A0A0G4JTT2_9GAMM</name>
<feature type="domain" description="Argininosuccinate lyase C-terminal" evidence="8">
    <location>
        <begin position="375"/>
        <end position="452"/>
    </location>
</feature>
<comment type="pathway">
    <text evidence="2 6">Amino-acid biosynthesis; L-arginine biosynthesis; L-arginine from L-ornithine and carbamoyl phosphate: step 3/3.</text>
</comment>
<evidence type="ECO:0000256" key="2">
    <source>
        <dbReference type="ARBA" id="ARBA00004941"/>
    </source>
</evidence>
<accession>A0A0G4JTT2</accession>
<dbReference type="NCBIfam" id="TIGR00838">
    <property type="entry name" value="argH"/>
    <property type="match status" value="1"/>
</dbReference>
<keyword evidence="6 9" id="KW-0456">Lyase</keyword>
<keyword evidence="5 6" id="KW-0055">Arginine biosynthesis</keyword>
<comment type="subcellular location">
    <subcellularLocation>
        <location evidence="6">Cytoplasm</location>
    </subcellularLocation>
</comment>
<dbReference type="Pfam" id="PF00206">
    <property type="entry name" value="Lyase_1"/>
    <property type="match status" value="1"/>
</dbReference>
<dbReference type="CDD" id="cd01359">
    <property type="entry name" value="Argininosuccinate_lyase"/>
    <property type="match status" value="1"/>
</dbReference>
<reference evidence="10" key="1">
    <citation type="submission" date="2015-01" db="EMBL/GenBank/DDBJ databases">
        <authorList>
            <person name="Paterson Steve"/>
        </authorList>
    </citation>
    <scope>NUCLEOTIDE SEQUENCE [LARGE SCALE GENOMIC DNA]</scope>
    <source>
        <strain evidence="10">OBR1</strain>
    </source>
</reference>
<gene>
    <name evidence="6" type="primary">argH</name>
    <name evidence="9" type="ORF">BN1221_01746c</name>
</gene>
<evidence type="ECO:0000256" key="3">
    <source>
        <dbReference type="ARBA" id="ARBA00005552"/>
    </source>
</evidence>
<sequence length="505" mass="55019">MSIDRQLLGSPVSPRLSEPTAEEICRLIYLPRLTKGFEKNFFFITQINAAHLIMLNQQHLLPAASVKILARGLLDLVNDGPAAVKLDPFKEDAYLNYESCLVDRIGMDHAGRLHMARSRNDILATIDRLQAREGLTGLIAQLLTLRRLLVQQAKQYADAVMPGYTHLQPAQPITYGFWLAGIEQALARDTERLAAAYAHIDSCPLGACALAGTTFAIDRQTSASALGFSSVTQHTLDAVASRDGLFEIMSAMTQLATTWSRIAQDYFIWVTNEFNFIDFPDSVAGTSSIMPQKKNPVALEYLKGRAAHVLGMYTAAMSAQRITNFSHSGDANRESISSFPDMLALCADAVEILTLLVRTGRPNRQAMLSRAYADFCTVTDLADAMVKHYDISFREAHHIVGAVVHEALAQGLTADRINTEMIDKAAQDEIGRTLGMSAQEIQACLDPVKCVQGRLSGGPSAASVNAMIADSLAAIADAAGLNQQRTDRHKDTADTLRNALEQLSA</sequence>
<dbReference type="EMBL" id="CGIG01000001">
    <property type="protein sequence ID" value="CPR15842.1"/>
    <property type="molecule type" value="Genomic_DNA"/>
</dbReference>
<dbReference type="UniPathway" id="UPA00068">
    <property type="reaction ID" value="UER00114"/>
</dbReference>
<keyword evidence="6" id="KW-0963">Cytoplasm</keyword>
<dbReference type="Gene3D" id="1.10.40.30">
    <property type="entry name" value="Fumarase/aspartase (C-terminal domain)"/>
    <property type="match status" value="1"/>
</dbReference>
<dbReference type="GO" id="GO:0042450">
    <property type="term" value="P:L-arginine biosynthetic process via ornithine"/>
    <property type="evidence" value="ECO:0007669"/>
    <property type="project" value="UniProtKB-UniRule"/>
</dbReference>
<dbReference type="Gene3D" id="1.10.275.10">
    <property type="entry name" value="Fumarase/aspartase (N-terminal domain)"/>
    <property type="match status" value="1"/>
</dbReference>
<protein>
    <recommendedName>
        <fullName evidence="4 6">Argininosuccinate lyase</fullName>
        <shortName evidence="6">ASAL</shortName>
        <ecNumber evidence="4 6">4.3.2.1</ecNumber>
    </recommendedName>
    <alternativeName>
        <fullName evidence="6">Arginosuccinase</fullName>
    </alternativeName>
</protein>
<comment type="catalytic activity">
    <reaction evidence="1 6">
        <text>2-(N(omega)-L-arginino)succinate = fumarate + L-arginine</text>
        <dbReference type="Rhea" id="RHEA:24020"/>
        <dbReference type="ChEBI" id="CHEBI:29806"/>
        <dbReference type="ChEBI" id="CHEBI:32682"/>
        <dbReference type="ChEBI" id="CHEBI:57472"/>
        <dbReference type="EC" id="4.3.2.1"/>
    </reaction>
</comment>
<dbReference type="PRINTS" id="PR00145">
    <property type="entry name" value="ARGSUCLYASE"/>
</dbReference>
<dbReference type="Pfam" id="PF14698">
    <property type="entry name" value="ASL_C2"/>
    <property type="match status" value="1"/>
</dbReference>
<dbReference type="AlphaFoldDB" id="A0A0G4JTT2"/>